<dbReference type="Gene3D" id="3.10.420.10">
    <property type="entry name" value="SecB-like"/>
    <property type="match status" value="1"/>
</dbReference>
<dbReference type="RefSeq" id="WP_006460933.1">
    <property type="nucleotide sequence ID" value="NZ_CP007030.1"/>
</dbReference>
<evidence type="ECO:0000313" key="1">
    <source>
        <dbReference type="EMBL" id="AHF01835.1"/>
    </source>
</evidence>
<dbReference type="SUPFAM" id="SSF54611">
    <property type="entry name" value="SecB-like"/>
    <property type="match status" value="1"/>
</dbReference>
<dbReference type="KEGG" id="tao:THIAE_08765"/>
<evidence type="ECO:0000313" key="2">
    <source>
        <dbReference type="Proteomes" id="UP000005380"/>
    </source>
</evidence>
<keyword evidence="2" id="KW-1185">Reference proteome</keyword>
<dbReference type="eggNOG" id="ENOG502ZZ37">
    <property type="taxonomic scope" value="Bacteria"/>
</dbReference>
<gene>
    <name evidence="1" type="ORF">THIAE_08765</name>
</gene>
<dbReference type="InterPro" id="IPR035958">
    <property type="entry name" value="SecB-like_sf"/>
</dbReference>
<dbReference type="AlphaFoldDB" id="W0DT95"/>
<dbReference type="EMBL" id="CP007030">
    <property type="protein sequence ID" value="AHF01835.1"/>
    <property type="molecule type" value="Genomic_DNA"/>
</dbReference>
<sequence>MTDALQKAKDALQITDVYVRDMTAHCYGDFEPKYYPNLETLDIASKHFVEKVDVVELDAKKFMRVFINLGVRWVDPTANSEELGLKAQIEAVFVVEYFMAEELKKESIDAFALQNASYHVWPYWRELLMNQAARMHLPRVALPTIQLAKKP</sequence>
<name>W0DT95_9GAMM</name>
<dbReference type="HOGENOM" id="CLU_1641938_0_0_6"/>
<dbReference type="OrthoDB" id="6058761at2"/>
<proteinExistence type="predicted"/>
<reference evidence="1 2" key="1">
    <citation type="submission" date="2013-12" db="EMBL/GenBank/DDBJ databases">
        <authorList>
            <consortium name="DOE Joint Genome Institute"/>
            <person name="Kappler U."/>
            <person name="Huntemann M."/>
            <person name="Han J."/>
            <person name="Chen A."/>
            <person name="Kyrpides N."/>
            <person name="Mavromatis K."/>
            <person name="Markowitz V."/>
            <person name="Palaniappan K."/>
            <person name="Ivanova N."/>
            <person name="Schaumberg A."/>
            <person name="Pati A."/>
            <person name="Liolios K."/>
            <person name="Nordberg H.P."/>
            <person name="Cantor M.N."/>
            <person name="Hua S.X."/>
            <person name="Woyke T."/>
        </authorList>
    </citation>
    <scope>NUCLEOTIDE SEQUENCE [LARGE SCALE GENOMIC DNA]</scope>
    <source>
        <strain evidence="2">AL2</strain>
    </source>
</reference>
<protein>
    <submittedName>
        <fullName evidence="1">Preprotein translocase subunit SecB</fullName>
    </submittedName>
</protein>
<accession>W0DT95</accession>
<dbReference type="Proteomes" id="UP000005380">
    <property type="component" value="Chromosome"/>
</dbReference>
<organism evidence="1 2">
    <name type="scientific">Thiomicrospira aerophila AL3</name>
    <dbReference type="NCBI Taxonomy" id="717772"/>
    <lineage>
        <taxon>Bacteria</taxon>
        <taxon>Pseudomonadati</taxon>
        <taxon>Pseudomonadota</taxon>
        <taxon>Gammaproteobacteria</taxon>
        <taxon>Thiotrichales</taxon>
        <taxon>Piscirickettsiaceae</taxon>
        <taxon>Thiomicrospira</taxon>
    </lineage>
</organism>
<dbReference type="InParanoid" id="W0DT95"/>
<dbReference type="STRING" id="717772.THIAE_08765"/>